<dbReference type="GO" id="GO:0033718">
    <property type="term" value="F:pyranose dehydrogenase (acceptor) activity"/>
    <property type="evidence" value="ECO:0007669"/>
    <property type="project" value="UniProtKB-EC"/>
</dbReference>
<evidence type="ECO:0000313" key="21">
    <source>
        <dbReference type="EMBL" id="KAF5349174.1"/>
    </source>
</evidence>
<dbReference type="InterPro" id="IPR007867">
    <property type="entry name" value="GMC_OxRtase_C"/>
</dbReference>
<protein>
    <recommendedName>
        <fullName evidence="5">pyranose dehydrogenase (acceptor)</fullName>
        <ecNumber evidence="5">1.1.99.29</ecNumber>
    </recommendedName>
</protein>
<dbReference type="AlphaFoldDB" id="A0A8H5CW99"/>
<sequence>MSETFDYVIIGGGTAGLVVAARLAENENVRVCVLEAGEDVTHTDEASIPGIVSKLWLQDTNWGFASAPQKHSEDKVLHLVRGKGLGGSSMVRHLARQLNAAESVRFSIQYSSAAGVKSQHHSALQPANMMSQSLSYTAEGIKELGLQPDEKHFGSGPIINTLSRYKSSYSTNWLKALEECGIPYNSNAMGGESIGAWVASLAIHPETSKRISSATAYYEPNKHRKNLTVITGAHVTQIQLNHVSTGKPIAEGVEYQKEGKKYIVSAKKEVVLAAGSFQTPQILELSGIGKKSDHPAILSVYELKPPHESCNVLQFDQERAVAEYQKFVDKKEGMLTSVPGLYAFLPLSKLNDPESLREYASQRRWNKIQDSIAKVQQEWLSDDHVPQIEFIILPYFWPTVPKSARDEGKSYISTTAILLHPFSRGSVHIKSSDPFAHPNIDLSALDNDIDVQALLKGLKLIREIVTETKAFEDVIEKEVAPGPMGDSDENLERYLKTGLTSAFHPIGTAAMMKREDGGVVDERLRVYGVDGLRIVDASILPFQVGAHIQATVYAVAEKAADLIKEDAAHH</sequence>
<dbReference type="Pfam" id="PF05199">
    <property type="entry name" value="GMC_oxred_C"/>
    <property type="match status" value="1"/>
</dbReference>
<comment type="catalytic activity">
    <reaction evidence="16">
        <text>a pyranoside + acceptor = a pyranosid-3-ulose + reduced acceptor.</text>
        <dbReference type="EC" id="1.1.99.29"/>
    </reaction>
</comment>
<evidence type="ECO:0000256" key="4">
    <source>
        <dbReference type="ARBA" id="ARBA00011245"/>
    </source>
</evidence>
<dbReference type="Gene3D" id="3.50.50.60">
    <property type="entry name" value="FAD/NAD(P)-binding domain"/>
    <property type="match status" value="1"/>
</dbReference>
<keyword evidence="11" id="KW-0325">Glycoprotein</keyword>
<evidence type="ECO:0000256" key="3">
    <source>
        <dbReference type="ARBA" id="ARBA00010790"/>
    </source>
</evidence>
<keyword evidence="8" id="KW-0732">Signal</keyword>
<evidence type="ECO:0000256" key="17">
    <source>
        <dbReference type="ARBA" id="ARBA00034059"/>
    </source>
</evidence>
<organism evidence="21 22">
    <name type="scientific">Leucocoprinus leucothites</name>
    <dbReference type="NCBI Taxonomy" id="201217"/>
    <lineage>
        <taxon>Eukaryota</taxon>
        <taxon>Fungi</taxon>
        <taxon>Dikarya</taxon>
        <taxon>Basidiomycota</taxon>
        <taxon>Agaricomycotina</taxon>
        <taxon>Agaricomycetes</taxon>
        <taxon>Agaricomycetidae</taxon>
        <taxon>Agaricales</taxon>
        <taxon>Agaricineae</taxon>
        <taxon>Agaricaceae</taxon>
        <taxon>Leucocoprinus</taxon>
    </lineage>
</organism>
<dbReference type="SUPFAM" id="SSF54373">
    <property type="entry name" value="FAD-linked reductases, C-terminal domain"/>
    <property type="match status" value="1"/>
</dbReference>
<dbReference type="GO" id="GO:0050660">
    <property type="term" value="F:flavin adenine dinucleotide binding"/>
    <property type="evidence" value="ECO:0007669"/>
    <property type="project" value="InterPro"/>
</dbReference>
<evidence type="ECO:0000256" key="10">
    <source>
        <dbReference type="ARBA" id="ARBA00023002"/>
    </source>
</evidence>
<evidence type="ECO:0000313" key="22">
    <source>
        <dbReference type="Proteomes" id="UP000559027"/>
    </source>
</evidence>
<dbReference type="Proteomes" id="UP000559027">
    <property type="component" value="Unassembled WGS sequence"/>
</dbReference>
<keyword evidence="6" id="KW-0964">Secreted</keyword>
<dbReference type="PROSITE" id="PS00624">
    <property type="entry name" value="GMC_OXRED_2"/>
    <property type="match status" value="1"/>
</dbReference>
<evidence type="ECO:0000256" key="6">
    <source>
        <dbReference type="ARBA" id="ARBA00022525"/>
    </source>
</evidence>
<evidence type="ECO:0000256" key="16">
    <source>
        <dbReference type="ARBA" id="ARBA00034050"/>
    </source>
</evidence>
<evidence type="ECO:0000256" key="7">
    <source>
        <dbReference type="ARBA" id="ARBA00022630"/>
    </source>
</evidence>
<keyword evidence="22" id="KW-1185">Reference proteome</keyword>
<dbReference type="PANTHER" id="PTHR11552">
    <property type="entry name" value="GLUCOSE-METHANOL-CHOLINE GMC OXIDOREDUCTASE"/>
    <property type="match status" value="1"/>
</dbReference>
<reference evidence="21 22" key="1">
    <citation type="journal article" date="2020" name="ISME J.">
        <title>Uncovering the hidden diversity of litter-decomposition mechanisms in mushroom-forming fungi.</title>
        <authorList>
            <person name="Floudas D."/>
            <person name="Bentzer J."/>
            <person name="Ahren D."/>
            <person name="Johansson T."/>
            <person name="Persson P."/>
            <person name="Tunlid A."/>
        </authorList>
    </citation>
    <scope>NUCLEOTIDE SEQUENCE [LARGE SCALE GENOMIC DNA]</scope>
    <source>
        <strain evidence="21 22">CBS 146.42</strain>
    </source>
</reference>
<comment type="similarity">
    <text evidence="3">Belongs to the GMC oxidoreductase family.</text>
</comment>
<keyword evidence="9 19" id="KW-0274">FAD</keyword>
<dbReference type="GO" id="GO:0005576">
    <property type="term" value="C:extracellular region"/>
    <property type="evidence" value="ECO:0007669"/>
    <property type="project" value="UniProtKB-SubCell"/>
</dbReference>
<evidence type="ECO:0000256" key="12">
    <source>
        <dbReference type="ARBA" id="ARBA00024699"/>
    </source>
</evidence>
<dbReference type="EC" id="1.1.99.29" evidence="5"/>
<dbReference type="PIRSF" id="PIRSF000137">
    <property type="entry name" value="Alcohol_oxidase"/>
    <property type="match status" value="1"/>
</dbReference>
<gene>
    <name evidence="21" type="ORF">D9756_009352</name>
</gene>
<proteinExistence type="inferred from homology"/>
<comment type="subunit">
    <text evidence="4">Monomer.</text>
</comment>
<evidence type="ECO:0000256" key="18">
    <source>
        <dbReference type="PIRSR" id="PIRSR000137-1"/>
    </source>
</evidence>
<comment type="catalytic activity">
    <reaction evidence="17">
        <text>a pyranoside + acceptor = a pyranosid-3,4-diulose + reduced acceptor.</text>
        <dbReference type="EC" id="1.1.99.29"/>
    </reaction>
</comment>
<evidence type="ECO:0000256" key="14">
    <source>
        <dbReference type="ARBA" id="ARBA00034010"/>
    </source>
</evidence>
<comment type="function">
    <text evidence="12">Catalyzes the single-oxidation or sequential double oxidation reaction of carbohydrates primarily at carbon-2 and/or carbon-3 with the concomitant reduction of the flavin. The enzyme exhibits a broad sugar substrate specificity, oxidizing different aldopyranoses to the corresponding C-1, C-2, C-3 or C-1,2, C-2,3 and C-3,4 (di)dehydro sugars with substrate-specific regioselectivity. Accepts only a narrow range of electron acceptors such as substituted benzoquinones and complexed metal ions and reacts extremely slowly with O(2) as acceptor. May play a role in the natural recycling of plant matter by oxidizing all major monosaccharides in lignocellulose and by reducing quinone compounds or reactive radical species generated during lignin depolymerization.</text>
</comment>
<evidence type="ECO:0000256" key="1">
    <source>
        <dbReference type="ARBA" id="ARBA00001974"/>
    </source>
</evidence>
<dbReference type="InterPro" id="IPR012132">
    <property type="entry name" value="GMC_OxRdtase"/>
</dbReference>
<evidence type="ECO:0000256" key="9">
    <source>
        <dbReference type="ARBA" id="ARBA00022827"/>
    </source>
</evidence>
<dbReference type="OrthoDB" id="269227at2759"/>
<feature type="active site" description="Proton acceptor" evidence="18">
    <location>
        <position position="547"/>
    </location>
</feature>
<keyword evidence="10" id="KW-0560">Oxidoreductase</keyword>
<evidence type="ECO:0000256" key="5">
    <source>
        <dbReference type="ARBA" id="ARBA00013177"/>
    </source>
</evidence>
<comment type="caution">
    <text evidence="21">The sequence shown here is derived from an EMBL/GenBank/DDBJ whole genome shotgun (WGS) entry which is preliminary data.</text>
</comment>
<dbReference type="InterPro" id="IPR036188">
    <property type="entry name" value="FAD/NAD-bd_sf"/>
</dbReference>
<dbReference type="EMBL" id="JAACJO010000017">
    <property type="protein sequence ID" value="KAF5349174.1"/>
    <property type="molecule type" value="Genomic_DNA"/>
</dbReference>
<feature type="domain" description="Glucose-methanol-choline oxidoreductase N-terminal" evidence="20">
    <location>
        <begin position="275"/>
        <end position="289"/>
    </location>
</feature>
<evidence type="ECO:0000256" key="13">
    <source>
        <dbReference type="ARBA" id="ARBA00033986"/>
    </source>
</evidence>
<comment type="cofactor">
    <cofactor evidence="1 19">
        <name>FAD</name>
        <dbReference type="ChEBI" id="CHEBI:57692"/>
    </cofactor>
</comment>
<name>A0A8H5CW99_9AGAR</name>
<evidence type="ECO:0000256" key="11">
    <source>
        <dbReference type="ARBA" id="ARBA00023180"/>
    </source>
</evidence>
<comment type="subcellular location">
    <subcellularLocation>
        <location evidence="2">Secreted</location>
    </subcellularLocation>
</comment>
<evidence type="ECO:0000259" key="20">
    <source>
        <dbReference type="PROSITE" id="PS00624"/>
    </source>
</evidence>
<comment type="catalytic activity">
    <reaction evidence="13">
        <text>pyranose + acceptor = pyranos-2-ulose + reduced acceptor.</text>
        <dbReference type="EC" id="1.1.99.29"/>
    </reaction>
</comment>
<dbReference type="Pfam" id="PF00732">
    <property type="entry name" value="GMC_oxred_N"/>
    <property type="match status" value="1"/>
</dbReference>
<dbReference type="InterPro" id="IPR000172">
    <property type="entry name" value="GMC_OxRdtase_N"/>
</dbReference>
<keyword evidence="7" id="KW-0285">Flavoprotein</keyword>
<dbReference type="SUPFAM" id="SSF51905">
    <property type="entry name" value="FAD/NAD(P)-binding domain"/>
    <property type="match status" value="1"/>
</dbReference>
<evidence type="ECO:0000256" key="2">
    <source>
        <dbReference type="ARBA" id="ARBA00004613"/>
    </source>
</evidence>
<comment type="catalytic activity">
    <reaction evidence="15">
        <text>pyranose + acceptor = pyranos-3-ulose + reduced acceptor.</text>
        <dbReference type="EC" id="1.1.99.29"/>
    </reaction>
</comment>
<feature type="active site" description="Proton donor" evidence="18">
    <location>
        <position position="504"/>
    </location>
</feature>
<evidence type="ECO:0000256" key="19">
    <source>
        <dbReference type="PIRSR" id="PIRSR000137-2"/>
    </source>
</evidence>
<evidence type="ECO:0000256" key="8">
    <source>
        <dbReference type="ARBA" id="ARBA00022729"/>
    </source>
</evidence>
<dbReference type="PANTHER" id="PTHR11552:SF201">
    <property type="entry name" value="GLUCOSE-METHANOL-CHOLINE OXIDOREDUCTASE N-TERMINAL DOMAIN-CONTAINING PROTEIN"/>
    <property type="match status" value="1"/>
</dbReference>
<accession>A0A8H5CW99</accession>
<comment type="catalytic activity">
    <reaction evidence="14">
        <text>pyranose + acceptor = pyranos-2,3-diulose + reduced acceptor.</text>
        <dbReference type="EC" id="1.1.99.29"/>
    </reaction>
</comment>
<feature type="binding site" evidence="19">
    <location>
        <position position="235"/>
    </location>
    <ligand>
        <name>FAD</name>
        <dbReference type="ChEBI" id="CHEBI:57692"/>
    </ligand>
</feature>
<dbReference type="Gene3D" id="3.30.560.10">
    <property type="entry name" value="Glucose Oxidase, domain 3"/>
    <property type="match status" value="1"/>
</dbReference>
<evidence type="ECO:0000256" key="15">
    <source>
        <dbReference type="ARBA" id="ARBA00034029"/>
    </source>
</evidence>